<evidence type="ECO:0000256" key="1">
    <source>
        <dbReference type="ARBA" id="ARBA00023002"/>
    </source>
</evidence>
<feature type="non-terminal residue" evidence="3">
    <location>
        <position position="80"/>
    </location>
</feature>
<gene>
    <name evidence="3" type="ORF">METZ01_LOCUS314387</name>
</gene>
<reference evidence="3" key="1">
    <citation type="submission" date="2018-05" db="EMBL/GenBank/DDBJ databases">
        <authorList>
            <person name="Lanie J.A."/>
            <person name="Ng W.-L."/>
            <person name="Kazmierczak K.M."/>
            <person name="Andrzejewski T.M."/>
            <person name="Davidsen T.M."/>
            <person name="Wayne K.J."/>
            <person name="Tettelin H."/>
            <person name="Glass J.I."/>
            <person name="Rusch D."/>
            <person name="Podicherti R."/>
            <person name="Tsui H.-C.T."/>
            <person name="Winkler M.E."/>
        </authorList>
    </citation>
    <scope>NUCLEOTIDE SEQUENCE</scope>
</reference>
<evidence type="ECO:0000313" key="3">
    <source>
        <dbReference type="EMBL" id="SVC61533.1"/>
    </source>
</evidence>
<accession>A0A382NJZ7</accession>
<evidence type="ECO:0000259" key="2">
    <source>
        <dbReference type="Pfam" id="PF01266"/>
    </source>
</evidence>
<feature type="domain" description="FAD dependent oxidoreductase" evidence="2">
    <location>
        <begin position="29"/>
        <end position="77"/>
    </location>
</feature>
<keyword evidence="1" id="KW-0560">Oxidoreductase</keyword>
<dbReference type="PANTHER" id="PTHR13847:SF287">
    <property type="entry name" value="FAD-DEPENDENT OXIDOREDUCTASE DOMAIN-CONTAINING PROTEIN 1"/>
    <property type="match status" value="1"/>
</dbReference>
<dbReference type="AlphaFoldDB" id="A0A382NJZ7"/>
<dbReference type="Pfam" id="PF01266">
    <property type="entry name" value="DAO"/>
    <property type="match status" value="1"/>
</dbReference>
<dbReference type="PANTHER" id="PTHR13847">
    <property type="entry name" value="SARCOSINE DEHYDROGENASE-RELATED"/>
    <property type="match status" value="1"/>
</dbReference>
<protein>
    <recommendedName>
        <fullName evidence="2">FAD dependent oxidoreductase domain-containing protein</fullName>
    </recommendedName>
</protein>
<sequence>MDRRTFAKLLSSAFIARSSGVKALMNGNRIVVVGAGIVGSSIAYHLTKMGAEVTVIERDRPAAHASGRSFAWINASYPKK</sequence>
<dbReference type="EMBL" id="UINC01101031">
    <property type="protein sequence ID" value="SVC61533.1"/>
    <property type="molecule type" value="Genomic_DNA"/>
</dbReference>
<organism evidence="3">
    <name type="scientific">marine metagenome</name>
    <dbReference type="NCBI Taxonomy" id="408172"/>
    <lineage>
        <taxon>unclassified sequences</taxon>
        <taxon>metagenomes</taxon>
        <taxon>ecological metagenomes</taxon>
    </lineage>
</organism>
<dbReference type="Gene3D" id="3.50.50.60">
    <property type="entry name" value="FAD/NAD(P)-binding domain"/>
    <property type="match status" value="1"/>
</dbReference>
<dbReference type="InterPro" id="IPR036188">
    <property type="entry name" value="FAD/NAD-bd_sf"/>
</dbReference>
<dbReference type="SUPFAM" id="SSF51971">
    <property type="entry name" value="Nucleotide-binding domain"/>
    <property type="match status" value="1"/>
</dbReference>
<dbReference type="GO" id="GO:0005737">
    <property type="term" value="C:cytoplasm"/>
    <property type="evidence" value="ECO:0007669"/>
    <property type="project" value="TreeGrafter"/>
</dbReference>
<proteinExistence type="predicted"/>
<dbReference type="InterPro" id="IPR006076">
    <property type="entry name" value="FAD-dep_OxRdtase"/>
</dbReference>
<name>A0A382NJZ7_9ZZZZ</name>
<dbReference type="GO" id="GO:0016491">
    <property type="term" value="F:oxidoreductase activity"/>
    <property type="evidence" value="ECO:0007669"/>
    <property type="project" value="UniProtKB-KW"/>
</dbReference>